<dbReference type="InterPro" id="IPR013783">
    <property type="entry name" value="Ig-like_fold"/>
</dbReference>
<feature type="domain" description="Bacterial Ig-like" evidence="2">
    <location>
        <begin position="388"/>
        <end position="474"/>
    </location>
</feature>
<evidence type="ECO:0000259" key="2">
    <source>
        <dbReference type="Pfam" id="PF16640"/>
    </source>
</evidence>
<dbReference type="Proteomes" id="UP000279275">
    <property type="component" value="Unassembled WGS sequence"/>
</dbReference>
<evidence type="ECO:0000256" key="1">
    <source>
        <dbReference type="SAM" id="MobiDB-lite"/>
    </source>
</evidence>
<comment type="caution">
    <text evidence="3">The sequence shown here is derived from an EMBL/GenBank/DDBJ whole genome shotgun (WGS) entry which is preliminary data.</text>
</comment>
<dbReference type="EMBL" id="RFFH01000008">
    <property type="protein sequence ID" value="RMI30997.1"/>
    <property type="molecule type" value="Genomic_DNA"/>
</dbReference>
<dbReference type="Gene3D" id="2.60.40.10">
    <property type="entry name" value="Immunoglobulins"/>
    <property type="match status" value="2"/>
</dbReference>
<feature type="region of interest" description="Disordered" evidence="1">
    <location>
        <begin position="169"/>
        <end position="191"/>
    </location>
</feature>
<proteinExistence type="predicted"/>
<protein>
    <submittedName>
        <fullName evidence="3">Ig-like domain repeat protein</fullName>
    </submittedName>
</protein>
<keyword evidence="4" id="KW-1185">Reference proteome</keyword>
<reference evidence="3 4" key="1">
    <citation type="submission" date="2018-10" db="EMBL/GenBank/DDBJ databases">
        <title>Isolation from cow dung.</title>
        <authorList>
            <person name="Ling L."/>
        </authorList>
    </citation>
    <scope>NUCLEOTIDE SEQUENCE [LARGE SCALE GENOMIC DNA]</scope>
    <source>
        <strain evidence="3 4">NEAU-LL90</strain>
    </source>
</reference>
<dbReference type="InterPro" id="IPR032109">
    <property type="entry name" value="Big_3_5"/>
</dbReference>
<gene>
    <name evidence="3" type="ORF">EBN03_20465</name>
</gene>
<name>A0A3M2KZV0_9NOCA</name>
<feature type="region of interest" description="Disordered" evidence="1">
    <location>
        <begin position="1"/>
        <end position="21"/>
    </location>
</feature>
<dbReference type="AlphaFoldDB" id="A0A3M2KZV0"/>
<feature type="region of interest" description="Disordered" evidence="1">
    <location>
        <begin position="481"/>
        <end position="509"/>
    </location>
</feature>
<feature type="domain" description="Bacterial Ig-like" evidence="2">
    <location>
        <begin position="291"/>
        <end position="377"/>
    </location>
</feature>
<sequence>MPDREPIRAQGAPMPATTRRGVTTPVTGAAVIAGLILTIDPGTAAAADITFTNSCQAKSIITVDKTLAGGITVDAPASVNVGDTFTYRVQPDAQSYPDKDSGATTSSLSRIKYDFAIPANATLVSADVVSGTAVNIDNVAPNVLRVNDSGVVDANGSILRLSGNNEVVGNSPTSSTNTEGGIRAPKLKKNLDGTTNANGDSWFRLPAVDVTVTAVAAGTITPTVRVAGSAAAYGNDMNYNTSLAKASLLGTQWAPTRCIPSDNKSALNAGGGPLATITVGAASVATTTTVSVPATATIGQSVDLSAAVHGTAGAAVGGTVQFLDNGANIGGPVAVTNGAATLPYTFTTAGAHAISAVYSGADGYQGSTGAAQTVTVAVAAVATTTTLTAPATAATGQSVDLSAAVNGTAGAAVGGTVQFLDNGANIGSPVAVANGTATLPYTFNAAGTHAISAVYSGADGYLGSTAAAQTVTVSVPVTTTVPPTSTTTPVTSTTAPVTTTTGSSGNSGSAAMDILSGLSGALGH</sequence>
<feature type="compositionally biased region" description="Polar residues" evidence="1">
    <location>
        <begin position="169"/>
        <end position="179"/>
    </location>
</feature>
<accession>A0A3M2KZV0</accession>
<dbReference type="Pfam" id="PF16640">
    <property type="entry name" value="Big_3_5"/>
    <property type="match status" value="2"/>
</dbReference>
<evidence type="ECO:0000313" key="4">
    <source>
        <dbReference type="Proteomes" id="UP000279275"/>
    </source>
</evidence>
<dbReference type="GO" id="GO:0005975">
    <property type="term" value="P:carbohydrate metabolic process"/>
    <property type="evidence" value="ECO:0007669"/>
    <property type="project" value="UniProtKB-ARBA"/>
</dbReference>
<organism evidence="3 4">
    <name type="scientific">Nocardia stercoris</name>
    <dbReference type="NCBI Taxonomy" id="2483361"/>
    <lineage>
        <taxon>Bacteria</taxon>
        <taxon>Bacillati</taxon>
        <taxon>Actinomycetota</taxon>
        <taxon>Actinomycetes</taxon>
        <taxon>Mycobacteriales</taxon>
        <taxon>Nocardiaceae</taxon>
        <taxon>Nocardia</taxon>
    </lineage>
</organism>
<evidence type="ECO:0000313" key="3">
    <source>
        <dbReference type="EMBL" id="RMI30997.1"/>
    </source>
</evidence>